<feature type="domain" description="CN hydrolase" evidence="2">
    <location>
        <begin position="72"/>
        <end position="321"/>
    </location>
</feature>
<organism evidence="3 4">
    <name type="scientific">Zizania palustris</name>
    <name type="common">Northern wild rice</name>
    <dbReference type="NCBI Taxonomy" id="103762"/>
    <lineage>
        <taxon>Eukaryota</taxon>
        <taxon>Viridiplantae</taxon>
        <taxon>Streptophyta</taxon>
        <taxon>Embryophyta</taxon>
        <taxon>Tracheophyta</taxon>
        <taxon>Spermatophyta</taxon>
        <taxon>Magnoliopsida</taxon>
        <taxon>Liliopsida</taxon>
        <taxon>Poales</taxon>
        <taxon>Poaceae</taxon>
        <taxon>BOP clade</taxon>
        <taxon>Oryzoideae</taxon>
        <taxon>Oryzeae</taxon>
        <taxon>Zizaniinae</taxon>
        <taxon>Zizania</taxon>
    </lineage>
</organism>
<sequence>MRAAAATAYSVLTCSRLRRSSPTRLPSSLPLLLPVRRRRHPLAAMATAASLGPEAARSPSAVDPPVPPLSKFKVALCQISVTADKARNIARAREAIQAAAADGAKLVLLPEIWNGPYSNDSFPEYAEDIEAGGDAAPSFSMMSEVARSLQITLVGGSISERSGNKLYNTCCVFGSDGELKGKHRKIHLFDIDIPGKITFKESKTLTAGQDLTVVDTDVGRIGVGICYDIRFQELAMLYAARGAHLLCYPGAFNMTTGPLHWELLQRARATDNQLFVATCAPARDTSAGYVAWGHSTLVGPFGEVIATAEHEETTVIAEIDYSLIDQRRQFLPLQYQRRGDLYQLVDIQRSQKKKSGNLRAVRIINDEAGALATTMQPPLALHSRRSRASERQHWLCRQQLHAETGGVKSSRATSQPFLCHELCAHL</sequence>
<gene>
    <name evidence="3" type="ORF">GUJ93_ZPchr0013g37542</name>
</gene>
<dbReference type="Pfam" id="PF00795">
    <property type="entry name" value="CN_hydrolase"/>
    <property type="match status" value="1"/>
</dbReference>
<dbReference type="GO" id="GO:0006107">
    <property type="term" value="P:oxaloacetate metabolic process"/>
    <property type="evidence" value="ECO:0007669"/>
    <property type="project" value="TreeGrafter"/>
</dbReference>
<dbReference type="InterPro" id="IPR003010">
    <property type="entry name" value="C-N_Hydrolase"/>
</dbReference>
<dbReference type="CDD" id="cd07572">
    <property type="entry name" value="nit"/>
    <property type="match status" value="1"/>
</dbReference>
<dbReference type="GO" id="GO:0005739">
    <property type="term" value="C:mitochondrion"/>
    <property type="evidence" value="ECO:0007669"/>
    <property type="project" value="TreeGrafter"/>
</dbReference>
<dbReference type="PANTHER" id="PTHR23088:SF30">
    <property type="entry name" value="OMEGA-AMIDASE NIT2"/>
    <property type="match status" value="1"/>
</dbReference>
<evidence type="ECO:0000313" key="3">
    <source>
        <dbReference type="EMBL" id="KAG8097071.1"/>
    </source>
</evidence>
<reference evidence="3" key="1">
    <citation type="journal article" date="2021" name="bioRxiv">
        <title>Whole Genome Assembly and Annotation of Northern Wild Rice, Zizania palustris L., Supports a Whole Genome Duplication in the Zizania Genus.</title>
        <authorList>
            <person name="Haas M."/>
            <person name="Kono T."/>
            <person name="Macchietto M."/>
            <person name="Millas R."/>
            <person name="McGilp L."/>
            <person name="Shao M."/>
            <person name="Duquette J."/>
            <person name="Hirsch C.N."/>
            <person name="Kimball J."/>
        </authorList>
    </citation>
    <scope>NUCLEOTIDE SEQUENCE</scope>
    <source>
        <tissue evidence="3">Fresh leaf tissue</tissue>
    </source>
</reference>
<evidence type="ECO:0000313" key="4">
    <source>
        <dbReference type="Proteomes" id="UP000729402"/>
    </source>
</evidence>
<keyword evidence="1" id="KW-0378">Hydrolase</keyword>
<dbReference type="GO" id="GO:0006541">
    <property type="term" value="P:glutamine metabolic process"/>
    <property type="evidence" value="ECO:0007669"/>
    <property type="project" value="TreeGrafter"/>
</dbReference>
<dbReference type="AlphaFoldDB" id="A0A8J5WWS4"/>
<protein>
    <recommendedName>
        <fullName evidence="2">CN hydrolase domain-containing protein</fullName>
    </recommendedName>
</protein>
<dbReference type="PROSITE" id="PS50263">
    <property type="entry name" value="CN_HYDROLASE"/>
    <property type="match status" value="1"/>
</dbReference>
<comment type="caution">
    <text evidence="3">The sequence shown here is derived from an EMBL/GenBank/DDBJ whole genome shotgun (WGS) entry which is preliminary data.</text>
</comment>
<dbReference type="EMBL" id="JAAALK010000079">
    <property type="protein sequence ID" value="KAG8097071.1"/>
    <property type="molecule type" value="Genomic_DNA"/>
</dbReference>
<dbReference type="PANTHER" id="PTHR23088">
    <property type="entry name" value="NITRILASE-RELATED"/>
    <property type="match status" value="1"/>
</dbReference>
<accession>A0A8J5WWS4</accession>
<keyword evidence="4" id="KW-1185">Reference proteome</keyword>
<dbReference type="FunFam" id="3.60.110.10:FF:000013">
    <property type="entry name" value="Omega-amidase chloroplastic"/>
    <property type="match status" value="1"/>
</dbReference>
<evidence type="ECO:0000259" key="2">
    <source>
        <dbReference type="PROSITE" id="PS50263"/>
    </source>
</evidence>
<evidence type="ECO:0000256" key="1">
    <source>
        <dbReference type="ARBA" id="ARBA00022801"/>
    </source>
</evidence>
<dbReference type="Proteomes" id="UP000729402">
    <property type="component" value="Unassembled WGS sequence"/>
</dbReference>
<reference evidence="3" key="2">
    <citation type="submission" date="2021-02" db="EMBL/GenBank/DDBJ databases">
        <authorList>
            <person name="Kimball J.A."/>
            <person name="Haas M.W."/>
            <person name="Macchietto M."/>
            <person name="Kono T."/>
            <person name="Duquette J."/>
            <person name="Shao M."/>
        </authorList>
    </citation>
    <scope>NUCLEOTIDE SEQUENCE</scope>
    <source>
        <tissue evidence="3">Fresh leaf tissue</tissue>
    </source>
</reference>
<dbReference type="GO" id="GO:0006528">
    <property type="term" value="P:asparagine metabolic process"/>
    <property type="evidence" value="ECO:0007669"/>
    <property type="project" value="TreeGrafter"/>
</dbReference>
<dbReference type="GO" id="GO:0050152">
    <property type="term" value="F:omega-amidase activity"/>
    <property type="evidence" value="ECO:0007669"/>
    <property type="project" value="TreeGrafter"/>
</dbReference>
<dbReference type="InterPro" id="IPR045254">
    <property type="entry name" value="Nit1/2_C-N_Hydrolase"/>
</dbReference>
<name>A0A8J5WWS4_ZIZPA</name>
<proteinExistence type="predicted"/>
<dbReference type="OrthoDB" id="10250282at2759"/>